<proteinExistence type="predicted"/>
<dbReference type="AlphaFoldDB" id="A0A061JIY3"/>
<dbReference type="EMBL" id="ARPM03000065">
    <property type="protein sequence ID" value="ETZ05364.1"/>
    <property type="molecule type" value="Genomic_DNA"/>
</dbReference>
<keyword evidence="2" id="KW-1185">Reference proteome</keyword>
<organism evidence="1 2">
    <name type="scientific">Holospora undulata HU1</name>
    <dbReference type="NCBI Taxonomy" id="1321371"/>
    <lineage>
        <taxon>Bacteria</taxon>
        <taxon>Pseudomonadati</taxon>
        <taxon>Pseudomonadota</taxon>
        <taxon>Alphaproteobacteria</taxon>
        <taxon>Holosporales</taxon>
        <taxon>Holosporaceae</taxon>
        <taxon>Holospora</taxon>
    </lineage>
</organism>
<evidence type="ECO:0000313" key="2">
    <source>
        <dbReference type="Proteomes" id="UP000026922"/>
    </source>
</evidence>
<reference evidence="1 2" key="1">
    <citation type="journal article" date="2013" name="Genome Announc.">
        <title>Draft Genome Sequence of Holospora undulata Strain HU1, a Micronucleus-Specific Symbiont of the Ciliate Paramecium caudatum.</title>
        <authorList>
            <person name="Dohra H."/>
            <person name="Suzuki H."/>
            <person name="Suzuki T."/>
            <person name="Tanaka K."/>
            <person name="Fujishima M."/>
        </authorList>
    </citation>
    <scope>NUCLEOTIDE SEQUENCE [LARGE SCALE GENOMIC DNA]</scope>
    <source>
        <strain evidence="1 2">HU1</strain>
    </source>
</reference>
<dbReference type="Proteomes" id="UP000026922">
    <property type="component" value="Unassembled WGS sequence"/>
</dbReference>
<protein>
    <submittedName>
        <fullName evidence="1">Uncharacterized protein</fullName>
    </submittedName>
</protein>
<evidence type="ECO:0000313" key="1">
    <source>
        <dbReference type="EMBL" id="ETZ05364.1"/>
    </source>
</evidence>
<comment type="caution">
    <text evidence="1">The sequence shown here is derived from an EMBL/GenBank/DDBJ whole genome shotgun (WGS) entry which is preliminary data.</text>
</comment>
<gene>
    <name evidence="1" type="ORF">K737_300194</name>
</gene>
<dbReference type="RefSeq" id="WP_006293869.1">
    <property type="nucleotide sequence ID" value="NZ_ARPM03000065.1"/>
</dbReference>
<accession>A0A061JIY3</accession>
<sequence length="109" mass="12712">MNVRSALKVVLFQEFSCTKVKNMKKILRNPASKCAQKRQAQSPRFVRKRPFNEPNCPAFWCQRHRCFEVGGHIGGLCAKIDPFPEDKVIVMEVDKFLHYLKKEAKNLDF</sequence>
<name>A0A061JIY3_9PROT</name>